<dbReference type="GO" id="GO:0003682">
    <property type="term" value="F:chromatin binding"/>
    <property type="evidence" value="ECO:0007669"/>
    <property type="project" value="TreeGrafter"/>
</dbReference>
<comment type="caution">
    <text evidence="3">The sequence shown here is derived from an EMBL/GenBank/DDBJ whole genome shotgun (WGS) entry which is preliminary data.</text>
</comment>
<protein>
    <submittedName>
        <fullName evidence="3">Uncharacterized protein</fullName>
    </submittedName>
</protein>
<dbReference type="OrthoDB" id="2596431at2759"/>
<proteinExistence type="predicted"/>
<reference evidence="3" key="1">
    <citation type="submission" date="2020-07" db="EMBL/GenBank/DDBJ databases">
        <title>Draft Genome Sequence of a Deep-Sea Yeast, Naganishia (Cryptococcus) liquefaciens strain N6.</title>
        <authorList>
            <person name="Han Y.W."/>
            <person name="Kajitani R."/>
            <person name="Morimoto H."/>
            <person name="Parhat M."/>
            <person name="Tsubouchi H."/>
            <person name="Bakenova O."/>
            <person name="Ogata M."/>
            <person name="Argunhan B."/>
            <person name="Aoki R."/>
            <person name="Kajiwara S."/>
            <person name="Itoh T."/>
            <person name="Iwasaki H."/>
        </authorList>
    </citation>
    <scope>NUCLEOTIDE SEQUENCE</scope>
    <source>
        <strain evidence="3">N6</strain>
    </source>
</reference>
<feature type="coiled-coil region" evidence="1">
    <location>
        <begin position="95"/>
        <end position="248"/>
    </location>
</feature>
<name>A0A8H3YHW0_9TREE</name>
<dbReference type="GO" id="GO:0007076">
    <property type="term" value="P:mitotic chromosome condensation"/>
    <property type="evidence" value="ECO:0007669"/>
    <property type="project" value="TreeGrafter"/>
</dbReference>
<accession>A0A8H3YHW0</accession>
<evidence type="ECO:0000256" key="1">
    <source>
        <dbReference type="SAM" id="Coils"/>
    </source>
</evidence>
<evidence type="ECO:0000313" key="3">
    <source>
        <dbReference type="EMBL" id="GHJ90445.1"/>
    </source>
</evidence>
<dbReference type="GO" id="GO:0000796">
    <property type="term" value="C:condensin complex"/>
    <property type="evidence" value="ECO:0007669"/>
    <property type="project" value="TreeGrafter"/>
</dbReference>
<evidence type="ECO:0000313" key="4">
    <source>
        <dbReference type="Proteomes" id="UP000620104"/>
    </source>
</evidence>
<dbReference type="PANTHER" id="PTHR43941">
    <property type="entry name" value="STRUCTURAL MAINTENANCE OF CHROMOSOMES PROTEIN 2"/>
    <property type="match status" value="1"/>
</dbReference>
<gene>
    <name evidence="3" type="ORF">NliqN6_6847</name>
</gene>
<dbReference type="GO" id="GO:0000793">
    <property type="term" value="C:condensed chromosome"/>
    <property type="evidence" value="ECO:0007669"/>
    <property type="project" value="TreeGrafter"/>
</dbReference>
<keyword evidence="4" id="KW-1185">Reference proteome</keyword>
<dbReference type="Proteomes" id="UP000620104">
    <property type="component" value="Unassembled WGS sequence"/>
</dbReference>
<dbReference type="GO" id="GO:0000785">
    <property type="term" value="C:chromatin"/>
    <property type="evidence" value="ECO:0007669"/>
    <property type="project" value="TreeGrafter"/>
</dbReference>
<dbReference type="SUPFAM" id="SSF90257">
    <property type="entry name" value="Myosin rod fragments"/>
    <property type="match status" value="1"/>
</dbReference>
<feature type="coiled-coil region" evidence="1">
    <location>
        <begin position="682"/>
        <end position="716"/>
    </location>
</feature>
<dbReference type="EMBL" id="BLZA01000058">
    <property type="protein sequence ID" value="GHJ90445.1"/>
    <property type="molecule type" value="Genomic_DNA"/>
</dbReference>
<feature type="coiled-coil region" evidence="1">
    <location>
        <begin position="301"/>
        <end position="450"/>
    </location>
</feature>
<dbReference type="AlphaFoldDB" id="A0A8H3YHW0"/>
<feature type="region of interest" description="Disordered" evidence="2">
    <location>
        <begin position="43"/>
        <end position="81"/>
    </location>
</feature>
<evidence type="ECO:0000256" key="2">
    <source>
        <dbReference type="SAM" id="MobiDB-lite"/>
    </source>
</evidence>
<feature type="coiled-coil region" evidence="1">
    <location>
        <begin position="603"/>
        <end position="637"/>
    </location>
</feature>
<feature type="coiled-coil region" evidence="1">
    <location>
        <begin position="517"/>
        <end position="544"/>
    </location>
</feature>
<dbReference type="PANTHER" id="PTHR43941:SF1">
    <property type="entry name" value="STRUCTURAL MAINTENANCE OF CHROMOSOMES PROTEIN 2"/>
    <property type="match status" value="1"/>
</dbReference>
<organism evidence="3 4">
    <name type="scientific">Naganishia liquefaciens</name>
    <dbReference type="NCBI Taxonomy" id="104408"/>
    <lineage>
        <taxon>Eukaryota</taxon>
        <taxon>Fungi</taxon>
        <taxon>Dikarya</taxon>
        <taxon>Basidiomycota</taxon>
        <taxon>Agaricomycotina</taxon>
        <taxon>Tremellomycetes</taxon>
        <taxon>Filobasidiales</taxon>
        <taxon>Filobasidiaceae</taxon>
        <taxon>Naganishia</taxon>
    </lineage>
</organism>
<sequence>MDYASQLSQLESQLLIADAHFAEEKARLVAELEGLYGEVESLRSGSRVEQGKGKMNGSARSRQTSHDSEQSGSARLAKRQDSAVRDETVVLRSTLDALQKQYNELEMTQKEFAAQIREQQGVINNLHQINVQTQLANETLTQDKQDLEEDRQQLVLTADGYKAEAARLRANYVELKSEHSNLTVDHEILIGEHQDLSDEIVGLRAERRSLRGKAAEAEQRAVEEQRQRSKVEKKLKERECEVQETETQLAEKEYGLQLQRGRIAELEATTATYATLQQEHKHLREYTDAVEATHITLQEQSTALERALETLTARATSAEQATLSIKVDIIALTLERDSLKESLSTAQAEKATLREALDGMEREKTHDDAVRDELQEQLVDVGRENTRLVEKVEELLDVRDERDGLHTRVAELEKEIISAQESNASLLRENEETKTSCKTTSDELETLRKQLTAQKDSLVRSMSLEEALLQRQADLKALQQTTEVLRQENKKLGITLTRMKTDHDSSKKELVPLRLERDRLRNEGKKVESERNLLRHQVEKMRQQAEVTPQTEVAAEIAALQASHAAALTAKETAHKTSLEEIARLHEERVEFKNYCDWVRPDRERLKEEVQKLQVALEQSEKDKKALMAEITRYLQQQDRSPAVQMVTPATPIMSTPTLAPPAYAYVVEQLRVIDQEFTKYRTRVEAELAEAKSGIAQLESEKSIVKDEFAKFRKAQAGSKIPPLTSEIHTSIGGFLAGENAFRSLANLGAVSRDLRQATLSILYETLVLDEAGDDDWAYGTRVDAITGLVLPSGWIFVKHLFLSEKHHDRIKTIIWAARKPTDAFLDIAFPQLKFHMSYHMLNAFGTSNGPPHWSHFSRLVFRRTVDTRVFHGILTSLPLRFPHAGVGSKQNGTAGITPFRNGFQSDVREHGPPIIAKSQGSESSRLGLVSGITEIHFLQDGRLVNRMRVEPLRRYVQEPDTDLTLRFDFTQDGAAVQGTLYEMSMMFMCPSGMPLRDTRINIRCPDVSTQVYHALLPALCRVIPNTIHNMYITILLSPRDTLSFPQFESMFSVAVRLFSDLWLRIPSRRRDHSRDVLSLFHLVGFTHDDVRVDGTIRPRAGSQGMAFVADVQARDRAGTNVYRSDNYPATFPKSQ</sequence>
<keyword evidence="1" id="KW-0175">Coiled coil</keyword>